<feature type="compositionally biased region" description="Basic and acidic residues" evidence="1">
    <location>
        <begin position="36"/>
        <end position="61"/>
    </location>
</feature>
<dbReference type="KEGG" id="acry:AC20117_09025"/>
<feature type="region of interest" description="Disordered" evidence="1">
    <location>
        <begin position="1"/>
        <end position="61"/>
    </location>
</feature>
<dbReference type="EMBL" id="FNKH01000002">
    <property type="protein sequence ID" value="SDQ57538.1"/>
    <property type="molecule type" value="Genomic_DNA"/>
</dbReference>
<organism evidence="2 3">
    <name type="scientific">Crystallibacter crystallopoietes</name>
    <dbReference type="NCBI Taxonomy" id="37928"/>
    <lineage>
        <taxon>Bacteria</taxon>
        <taxon>Bacillati</taxon>
        <taxon>Actinomycetota</taxon>
        <taxon>Actinomycetes</taxon>
        <taxon>Micrococcales</taxon>
        <taxon>Micrococcaceae</taxon>
        <taxon>Crystallibacter</taxon>
    </lineage>
</organism>
<evidence type="ECO:0000313" key="3">
    <source>
        <dbReference type="Proteomes" id="UP000181917"/>
    </source>
</evidence>
<keyword evidence="3" id="KW-1185">Reference proteome</keyword>
<gene>
    <name evidence="2" type="ORF">SAMN04489742_1665</name>
</gene>
<dbReference type="Proteomes" id="UP000181917">
    <property type="component" value="Unassembled WGS sequence"/>
</dbReference>
<reference evidence="2 3" key="1">
    <citation type="submission" date="2016-10" db="EMBL/GenBank/DDBJ databases">
        <authorList>
            <person name="de Groot N.N."/>
        </authorList>
    </citation>
    <scope>NUCLEOTIDE SEQUENCE [LARGE SCALE GENOMIC DNA]</scope>
    <source>
        <strain evidence="2 3">DSM 20117</strain>
    </source>
</reference>
<evidence type="ECO:0000313" key="2">
    <source>
        <dbReference type="EMBL" id="SDQ57538.1"/>
    </source>
</evidence>
<name>A0A1H1C041_9MICC</name>
<protein>
    <submittedName>
        <fullName evidence="2">Uncharacterized protein</fullName>
    </submittedName>
</protein>
<dbReference type="AlphaFoldDB" id="A0A1H1C041"/>
<evidence type="ECO:0000256" key="1">
    <source>
        <dbReference type="SAM" id="MobiDB-lite"/>
    </source>
</evidence>
<sequence length="61" mass="6940">MCYASNKDFGWGFRKETARTPEPRREDQDAGAETWTKSDDSEVKAFLDKSEVEEPASDRAP</sequence>
<feature type="compositionally biased region" description="Basic and acidic residues" evidence="1">
    <location>
        <begin position="13"/>
        <end position="28"/>
    </location>
</feature>
<accession>A0A1H1C041</accession>
<proteinExistence type="predicted"/>